<keyword evidence="5" id="KW-1185">Reference proteome</keyword>
<feature type="domain" description="Chromo" evidence="3">
    <location>
        <begin position="108"/>
        <end position="167"/>
    </location>
</feature>
<dbReference type="SUPFAM" id="SSF54160">
    <property type="entry name" value="Chromo domain-like"/>
    <property type="match status" value="2"/>
</dbReference>
<dbReference type="STRING" id="1173701.A0A066X4E1"/>
<dbReference type="AlphaFoldDB" id="A0A066X4E1"/>
<proteinExistence type="predicted"/>
<dbReference type="OrthoDB" id="433924at2759"/>
<evidence type="ECO:0000256" key="1">
    <source>
        <dbReference type="ARBA" id="ARBA00011353"/>
    </source>
</evidence>
<evidence type="ECO:0000313" key="4">
    <source>
        <dbReference type="EMBL" id="KDN63807.1"/>
    </source>
</evidence>
<comment type="caution">
    <text evidence="4">The sequence shown here is derived from an EMBL/GenBank/DDBJ whole genome shotgun (WGS) entry which is preliminary data.</text>
</comment>
<dbReference type="InterPro" id="IPR016197">
    <property type="entry name" value="Chromo-like_dom_sf"/>
</dbReference>
<dbReference type="SMART" id="SM00298">
    <property type="entry name" value="CHROMO"/>
    <property type="match status" value="2"/>
</dbReference>
<dbReference type="PROSITE" id="PS50013">
    <property type="entry name" value="CHROMO_2"/>
    <property type="match status" value="1"/>
</dbReference>
<dbReference type="Proteomes" id="UP000027238">
    <property type="component" value="Unassembled WGS sequence"/>
</dbReference>
<reference evidence="5" key="1">
    <citation type="journal article" date="2014" name="Genome Announc.">
        <title>Draft genome sequence of Colletotrichum sublineola, a destructive pathogen of cultivated sorghum.</title>
        <authorList>
            <person name="Baroncelli R."/>
            <person name="Sanz-Martin J.M."/>
            <person name="Rech G.E."/>
            <person name="Sukno S.A."/>
            <person name="Thon M.R."/>
        </authorList>
    </citation>
    <scope>NUCLEOTIDE SEQUENCE [LARGE SCALE GENOMIC DNA]</scope>
    <source>
        <strain evidence="5">TX430BB</strain>
    </source>
</reference>
<dbReference type="HOGENOM" id="CLU_1570550_0_0_1"/>
<evidence type="ECO:0000313" key="5">
    <source>
        <dbReference type="Proteomes" id="UP000027238"/>
    </source>
</evidence>
<dbReference type="GO" id="GO:0006338">
    <property type="term" value="P:chromatin remodeling"/>
    <property type="evidence" value="ECO:0007669"/>
    <property type="project" value="UniProtKB-ARBA"/>
</dbReference>
<comment type="subunit">
    <text evidence="1">Component of the NuA4 histone acetyltransferase complex.</text>
</comment>
<dbReference type="InterPro" id="IPR000953">
    <property type="entry name" value="Chromo/chromo_shadow_dom"/>
</dbReference>
<dbReference type="Gene3D" id="2.40.50.40">
    <property type="match status" value="2"/>
</dbReference>
<protein>
    <recommendedName>
        <fullName evidence="3">Chromo domain-containing protein</fullName>
    </recommendedName>
</protein>
<sequence length="170" mass="19582">MQPCVTQASTMMPSDVSNGSLTVAEKDDTDMTGKQEHNQIGIVASIVGHRHKTEDKTLFELRVQWKDSDLMTWEPESFIQEHAKDTFFKYWGTVEGGRLGAMVDKNLWHPQKIKTHRRTNYGAVQLEVEWVGSRQTTWESEKRMKKIAPGHLEEYWESKGGAQHQKDYAC</sequence>
<dbReference type="eggNOG" id="ENOG502RMIF">
    <property type="taxonomic scope" value="Eukaryota"/>
</dbReference>
<evidence type="ECO:0000256" key="2">
    <source>
        <dbReference type="SAM" id="MobiDB-lite"/>
    </source>
</evidence>
<dbReference type="EMBL" id="JMSE01001194">
    <property type="protein sequence ID" value="KDN63807.1"/>
    <property type="molecule type" value="Genomic_DNA"/>
</dbReference>
<evidence type="ECO:0000259" key="3">
    <source>
        <dbReference type="PROSITE" id="PS50013"/>
    </source>
</evidence>
<organism evidence="4 5">
    <name type="scientific">Colletotrichum sublineola</name>
    <name type="common">Sorghum anthracnose fungus</name>
    <dbReference type="NCBI Taxonomy" id="1173701"/>
    <lineage>
        <taxon>Eukaryota</taxon>
        <taxon>Fungi</taxon>
        <taxon>Dikarya</taxon>
        <taxon>Ascomycota</taxon>
        <taxon>Pezizomycotina</taxon>
        <taxon>Sordariomycetes</taxon>
        <taxon>Hypocreomycetidae</taxon>
        <taxon>Glomerellales</taxon>
        <taxon>Glomerellaceae</taxon>
        <taxon>Colletotrichum</taxon>
        <taxon>Colletotrichum graminicola species complex</taxon>
    </lineage>
</organism>
<accession>A0A066X4E1</accession>
<feature type="region of interest" description="Disordered" evidence="2">
    <location>
        <begin position="1"/>
        <end position="21"/>
    </location>
</feature>
<name>A0A066X4E1_COLSU</name>
<gene>
    <name evidence="4" type="ORF">CSUB01_11309</name>
</gene>